<accession>D0A7I3</accession>
<gene>
    <name evidence="2" type="ORF">TbgDal_XI7520</name>
</gene>
<dbReference type="VEuPathDB" id="TriTrypDB:Tbg972.11.7520"/>
<keyword evidence="1" id="KW-1133">Transmembrane helix</keyword>
<proteinExistence type="predicted"/>
<dbReference type="RefSeq" id="XP_011779898.1">
    <property type="nucleotide sequence ID" value="XM_011781596.1"/>
</dbReference>
<evidence type="ECO:0000313" key="3">
    <source>
        <dbReference type="Proteomes" id="UP000002316"/>
    </source>
</evidence>
<dbReference type="EMBL" id="FN554974">
    <property type="protein sequence ID" value="CBH17634.1"/>
    <property type="molecule type" value="Genomic_DNA"/>
</dbReference>
<keyword evidence="1" id="KW-0472">Membrane</keyword>
<protein>
    <submittedName>
        <fullName evidence="2">Uncharacterized protein</fullName>
    </submittedName>
</protein>
<dbReference type="Proteomes" id="UP000002316">
    <property type="component" value="Chromosome 11"/>
</dbReference>
<evidence type="ECO:0000256" key="1">
    <source>
        <dbReference type="SAM" id="Phobius"/>
    </source>
</evidence>
<name>D0A7I3_TRYB9</name>
<evidence type="ECO:0000313" key="2">
    <source>
        <dbReference type="EMBL" id="CBH17634.1"/>
    </source>
</evidence>
<dbReference type="AlphaFoldDB" id="D0A7I3"/>
<reference evidence="3" key="1">
    <citation type="journal article" date="2010" name="PLoS Negl. Trop. Dis.">
        <title>The genome sequence of Trypanosoma brucei gambiense, causative agent of chronic human african trypanosomiasis.</title>
        <authorList>
            <person name="Jackson A.P."/>
            <person name="Sanders M."/>
            <person name="Berry A."/>
            <person name="McQuillan J."/>
            <person name="Aslett M.A."/>
            <person name="Quail M.A."/>
            <person name="Chukualim B."/>
            <person name="Capewell P."/>
            <person name="MacLeod A."/>
            <person name="Melville S.E."/>
            <person name="Gibson W."/>
            <person name="Barry J.D."/>
            <person name="Berriman M."/>
            <person name="Hertz-Fowler C."/>
        </authorList>
    </citation>
    <scope>NUCLEOTIDE SEQUENCE [LARGE SCALE GENOMIC DNA]</scope>
    <source>
        <strain evidence="3">MHOM/CI/86/DAL972</strain>
    </source>
</reference>
<keyword evidence="1" id="KW-0812">Transmembrane</keyword>
<dbReference type="KEGG" id="tbg:TbgDal_XI7520"/>
<organism evidence="2 3">
    <name type="scientific">Trypanosoma brucei gambiense (strain MHOM/CI/86/DAL972)</name>
    <dbReference type="NCBI Taxonomy" id="679716"/>
    <lineage>
        <taxon>Eukaryota</taxon>
        <taxon>Discoba</taxon>
        <taxon>Euglenozoa</taxon>
        <taxon>Kinetoplastea</taxon>
        <taxon>Metakinetoplastina</taxon>
        <taxon>Trypanosomatida</taxon>
        <taxon>Trypanosomatidae</taxon>
        <taxon>Trypanosoma</taxon>
    </lineage>
</organism>
<feature type="transmembrane region" description="Helical" evidence="1">
    <location>
        <begin position="33"/>
        <end position="62"/>
    </location>
</feature>
<sequence length="187" mass="21934">MFVVRFVSRLLPSFFNLNHGCRVADDNYQPHHWVVVGLLLNFLTVVLSPLVFFVLNVFLLVYMSASPHIDFFFSPFLCIVTFYVLTPFSSRKFVHLFPFFPKKRRNALKREQGVTCLCDVANFHILFCYIDMHAHMRANNKFQLPLYGTKVNEEECVGIVRDQACPGAGRRRKLCFFLFLSIRFYPF</sequence>
<feature type="transmembrane region" description="Helical" evidence="1">
    <location>
        <begin position="69"/>
        <end position="88"/>
    </location>
</feature>
<dbReference type="GeneID" id="23867777"/>